<keyword evidence="3" id="KW-1185">Reference proteome</keyword>
<evidence type="ECO:0000313" key="2">
    <source>
        <dbReference type="EMBL" id="QQR29776.1"/>
    </source>
</evidence>
<dbReference type="KEGG" id="amur:ADH66_07355"/>
<proteinExistence type="predicted"/>
<dbReference type="Gene3D" id="3.40.50.150">
    <property type="entry name" value="Vaccinia Virus protein VP39"/>
    <property type="match status" value="1"/>
</dbReference>
<reference evidence="1" key="1">
    <citation type="journal article" date="2017" name="Genome Announc.">
        <title>High-Quality Whole-Genome Sequences of the Oligo-Mouse-Microbiota Bacterial Community.</title>
        <authorList>
            <person name="Garzetti D."/>
            <person name="Brugiroux S."/>
            <person name="Bunk B."/>
            <person name="Pukall R."/>
            <person name="McCoy K.D."/>
            <person name="Macpherson A.J."/>
            <person name="Stecher B."/>
        </authorList>
    </citation>
    <scope>NUCLEOTIDE SEQUENCE</scope>
    <source>
        <strain evidence="1">KB18</strain>
    </source>
</reference>
<dbReference type="Proteomes" id="UP000596035">
    <property type="component" value="Chromosome"/>
</dbReference>
<dbReference type="EMBL" id="CP065321">
    <property type="protein sequence ID" value="QQR29776.1"/>
    <property type="molecule type" value="Genomic_DNA"/>
</dbReference>
<dbReference type="InterPro" id="IPR029063">
    <property type="entry name" value="SAM-dependent_MTases_sf"/>
</dbReference>
<organism evidence="2 4">
    <name type="scientific">Acutalibacter muris</name>
    <dbReference type="NCBI Taxonomy" id="1796620"/>
    <lineage>
        <taxon>Bacteria</taxon>
        <taxon>Bacillati</taxon>
        <taxon>Bacillota</taxon>
        <taxon>Clostridia</taxon>
        <taxon>Eubacteriales</taxon>
        <taxon>Acutalibacteraceae</taxon>
        <taxon>Acutalibacter</taxon>
    </lineage>
</organism>
<protein>
    <recommendedName>
        <fullName evidence="5">Methyltransferase FkbM domain-containing protein</fullName>
    </recommendedName>
</protein>
<accession>A0A1Z2XQ13</accession>
<reference evidence="2 4" key="3">
    <citation type="submission" date="2020-11" db="EMBL/GenBank/DDBJ databases">
        <title>Closed and high quality bacterial genomes of the OMM12 community.</title>
        <authorList>
            <person name="Marbouty M."/>
            <person name="Lamy-Besnier Q."/>
            <person name="Debarbieux L."/>
            <person name="Koszul R."/>
        </authorList>
    </citation>
    <scope>NUCLEOTIDE SEQUENCE [LARGE SCALE GENOMIC DNA]</scope>
    <source>
        <strain evidence="2 4">KB18</strain>
    </source>
</reference>
<dbReference type="RefSeq" id="WP_066533939.1">
    <property type="nucleotide sequence ID" value="NZ_CAJTCQ010000007.1"/>
</dbReference>
<reference evidence="3" key="2">
    <citation type="submission" date="2017-05" db="EMBL/GenBank/DDBJ databases">
        <title>Improved OligoMM genomes.</title>
        <authorList>
            <person name="Garzetti D."/>
        </authorList>
    </citation>
    <scope>NUCLEOTIDE SEQUENCE [LARGE SCALE GENOMIC DNA]</scope>
    <source>
        <strain evidence="3">KB18</strain>
    </source>
</reference>
<dbReference type="SUPFAM" id="SSF53335">
    <property type="entry name" value="S-adenosyl-L-methionine-dependent methyltransferases"/>
    <property type="match status" value="1"/>
</dbReference>
<evidence type="ECO:0000313" key="3">
    <source>
        <dbReference type="Proteomes" id="UP000196710"/>
    </source>
</evidence>
<sequence length="365" mass="41686">MKEEFLQKLALNRNIEPQFLKIKADPNPIFIFGAGAHALDVLLYCDNYNIEVEGFLINIQAEASSFCEKPVYQIEEAERKYGRFSVILGYANYPDGVAKLKADCSVANIYCLGSCAYGNWEVLPAEYVEEHSEEYMNIFHLLADEFSRQCLISYLNCRINDCADFMFPHYLGEGFYRNDLLKLQDKETLLDVGTCEGKTIEEFVEAVQGRYGNIIALEPEEDNYRELCKTIAENGWEKVYAQAVCAFNEDRTVKFSGTGEMGGVVDEADSFIEYPAVRIDSLLRELQLETPVSIVKINFPFSVIEVLEGMTNLIDTEKPKLIIRIGFDEKVMRAVIFKLREMRGDYKLFFRYTIGIPQGLTLFAV</sequence>
<dbReference type="EMBL" id="CP021422">
    <property type="protein sequence ID" value="ASB40491.1"/>
    <property type="molecule type" value="Genomic_DNA"/>
</dbReference>
<gene>
    <name evidence="1" type="ORF">ADH66_07355</name>
    <name evidence="2" type="ORF">I5Q82_17410</name>
</gene>
<dbReference type="Proteomes" id="UP000196710">
    <property type="component" value="Chromosome"/>
</dbReference>
<evidence type="ECO:0000313" key="4">
    <source>
        <dbReference type="Proteomes" id="UP000596035"/>
    </source>
</evidence>
<evidence type="ECO:0000313" key="1">
    <source>
        <dbReference type="EMBL" id="ASB40491.1"/>
    </source>
</evidence>
<evidence type="ECO:0008006" key="5">
    <source>
        <dbReference type="Google" id="ProtNLM"/>
    </source>
</evidence>
<dbReference type="AlphaFoldDB" id="A0A1Z2XQ13"/>
<name>A0A1Z2XQ13_9FIRM</name>